<keyword evidence="2" id="KW-1185">Reference proteome</keyword>
<evidence type="ECO:0000313" key="2">
    <source>
        <dbReference type="Proteomes" id="UP001621714"/>
    </source>
</evidence>
<name>A0ABW8PY84_9GAMM</name>
<proteinExistence type="predicted"/>
<protein>
    <submittedName>
        <fullName evidence="1">Uncharacterized protein</fullName>
    </submittedName>
</protein>
<comment type="caution">
    <text evidence="1">The sequence shown here is derived from an EMBL/GenBank/DDBJ whole genome shotgun (WGS) entry which is preliminary data.</text>
</comment>
<dbReference type="Proteomes" id="UP001621714">
    <property type="component" value="Unassembled WGS sequence"/>
</dbReference>
<evidence type="ECO:0000313" key="1">
    <source>
        <dbReference type="EMBL" id="MFK7160839.1"/>
    </source>
</evidence>
<gene>
    <name evidence="1" type="ORF">V6U78_07290</name>
</gene>
<sequence>MNDTSASFQPISFDQLCNALFEATEGISGETLIQQYDADENGSYARVSHIHRKNGTDYALIQLEEHAAMTQDFTTASITKAIQHLQQASRYRPDKVLSVARFINRNHKHSFTLSEQQQDIINVTHKGVTLKCNTRNKNRKNLLNQLIATSKKQIPHSGGVFRLCLKKQAS</sequence>
<reference evidence="1 2" key="1">
    <citation type="submission" date="2024-02" db="EMBL/GenBank/DDBJ databases">
        <title>Marinospirillum sp. MEB 164 isolated from Lonar lake sediment.</title>
        <authorList>
            <person name="Joshi A."/>
            <person name="Thite S."/>
        </authorList>
    </citation>
    <scope>NUCLEOTIDE SEQUENCE [LARGE SCALE GENOMIC DNA]</scope>
    <source>
        <strain evidence="1 2">MEB164</strain>
    </source>
</reference>
<dbReference type="RefSeq" id="WP_405338948.1">
    <property type="nucleotide sequence ID" value="NZ_JBANFI010000004.1"/>
</dbReference>
<accession>A0ABW8PY84</accession>
<dbReference type="EMBL" id="JBANFI010000004">
    <property type="protein sequence ID" value="MFK7160839.1"/>
    <property type="molecule type" value="Genomic_DNA"/>
</dbReference>
<organism evidence="1 2">
    <name type="scientific">Marinospirillum alkalitolerans</name>
    <dbReference type="NCBI Taxonomy" id="3123374"/>
    <lineage>
        <taxon>Bacteria</taxon>
        <taxon>Pseudomonadati</taxon>
        <taxon>Pseudomonadota</taxon>
        <taxon>Gammaproteobacteria</taxon>
        <taxon>Oceanospirillales</taxon>
        <taxon>Oceanospirillaceae</taxon>
        <taxon>Marinospirillum</taxon>
    </lineage>
</organism>